<dbReference type="STRING" id="5722.A2ECQ8"/>
<reference evidence="2" key="1">
    <citation type="submission" date="2006-10" db="EMBL/GenBank/DDBJ databases">
        <authorList>
            <person name="Amadeo P."/>
            <person name="Zhao Q."/>
            <person name="Wortman J."/>
            <person name="Fraser-Liggett C."/>
            <person name="Carlton J."/>
        </authorList>
    </citation>
    <scope>NUCLEOTIDE SEQUENCE</scope>
    <source>
        <strain evidence="2">G3</strain>
    </source>
</reference>
<keyword evidence="3" id="KW-1185">Reference proteome</keyword>
<dbReference type="SMR" id="A2ECQ8"/>
<dbReference type="EMBL" id="DS113355">
    <property type="protein sequence ID" value="EAY09554.1"/>
    <property type="molecule type" value="Genomic_DNA"/>
</dbReference>
<dbReference type="RefSeq" id="XP_001321777.1">
    <property type="nucleotide sequence ID" value="XM_001321742.1"/>
</dbReference>
<dbReference type="eggNOG" id="KOG0676">
    <property type="taxonomic scope" value="Eukaryota"/>
</dbReference>
<sequence>MTDMKTIVIDNGTFSVKAGFAGTKKPHFIIPTVVGTAKENADMVGIKNKAYFVGNEALAKENLLNLVNPIENGVVQNWEFQTQLWDELFANQFHCPLEDVCILTGEKPACTQQNKAKMAQILFEKFNCGGFSSIQQSVLSLFSIGRRTGLVFDNGEGLGSIVPVYEGYTIPHAIIHTELCGSFLTENMKRLITTKDPSTAEWKLEEFRAMKDKLSYVPIDYQAEEQSPETFEQLRLPSGKYYQVGKERFICSEVLFEPTIANKEAEGIHQIMFDSIMKCDIDIRQDLYKSIFLSGGTTMITGIAERIEKEVIALAPPSMKIVVIAPPQRRDAVWIGGSVLGTHEFFFDEMMVTKAEYREEGENIISLKCHS</sequence>
<dbReference type="Pfam" id="PF00022">
    <property type="entry name" value="Actin"/>
    <property type="match status" value="1"/>
</dbReference>
<reference evidence="2" key="2">
    <citation type="journal article" date="2007" name="Science">
        <title>Draft genome sequence of the sexually transmitted pathogen Trichomonas vaginalis.</title>
        <authorList>
            <person name="Carlton J.M."/>
            <person name="Hirt R.P."/>
            <person name="Silva J.C."/>
            <person name="Delcher A.L."/>
            <person name="Schatz M."/>
            <person name="Zhao Q."/>
            <person name="Wortman J.R."/>
            <person name="Bidwell S.L."/>
            <person name="Alsmark U.C.M."/>
            <person name="Besteiro S."/>
            <person name="Sicheritz-Ponten T."/>
            <person name="Noel C.J."/>
            <person name="Dacks J.B."/>
            <person name="Foster P.G."/>
            <person name="Simillion C."/>
            <person name="Van de Peer Y."/>
            <person name="Miranda-Saavedra D."/>
            <person name="Barton G.J."/>
            <person name="Westrop G.D."/>
            <person name="Mueller S."/>
            <person name="Dessi D."/>
            <person name="Fiori P.L."/>
            <person name="Ren Q."/>
            <person name="Paulsen I."/>
            <person name="Zhang H."/>
            <person name="Bastida-Corcuera F.D."/>
            <person name="Simoes-Barbosa A."/>
            <person name="Brown M.T."/>
            <person name="Hayes R.D."/>
            <person name="Mukherjee M."/>
            <person name="Okumura C.Y."/>
            <person name="Schneider R."/>
            <person name="Smith A.J."/>
            <person name="Vanacova S."/>
            <person name="Villalvazo M."/>
            <person name="Haas B.J."/>
            <person name="Pertea M."/>
            <person name="Feldblyum T.V."/>
            <person name="Utterback T.R."/>
            <person name="Shu C.L."/>
            <person name="Osoegawa K."/>
            <person name="de Jong P.J."/>
            <person name="Hrdy I."/>
            <person name="Horvathova L."/>
            <person name="Zubacova Z."/>
            <person name="Dolezal P."/>
            <person name="Malik S.B."/>
            <person name="Logsdon J.M. Jr."/>
            <person name="Henze K."/>
            <person name="Gupta A."/>
            <person name="Wang C.C."/>
            <person name="Dunne R.L."/>
            <person name="Upcroft J.A."/>
            <person name="Upcroft P."/>
            <person name="White O."/>
            <person name="Salzberg S.L."/>
            <person name="Tang P."/>
            <person name="Chiu C.-H."/>
            <person name="Lee Y.-S."/>
            <person name="Embley T.M."/>
            <person name="Coombs G.H."/>
            <person name="Mottram J.C."/>
            <person name="Tachezy J."/>
            <person name="Fraser-Liggett C.M."/>
            <person name="Johnson P.J."/>
        </authorList>
    </citation>
    <scope>NUCLEOTIDE SEQUENCE [LARGE SCALE GENOMIC DNA]</scope>
    <source>
        <strain evidence="2">G3</strain>
    </source>
</reference>
<dbReference type="Proteomes" id="UP000001542">
    <property type="component" value="Unassembled WGS sequence"/>
</dbReference>
<dbReference type="GO" id="GO:0015629">
    <property type="term" value="C:actin cytoskeleton"/>
    <property type="evidence" value="ECO:0000318"/>
    <property type="project" value="GO_Central"/>
</dbReference>
<evidence type="ECO:0000313" key="3">
    <source>
        <dbReference type="Proteomes" id="UP000001542"/>
    </source>
</evidence>
<dbReference type="PRINTS" id="PR00190">
    <property type="entry name" value="ACTIN"/>
</dbReference>
<dbReference type="SUPFAM" id="SSF53067">
    <property type="entry name" value="Actin-like ATPase domain"/>
    <property type="match status" value="2"/>
</dbReference>
<gene>
    <name evidence="2" type="ORF">TVAG_276270</name>
</gene>
<dbReference type="OrthoDB" id="408728at2759"/>
<dbReference type="InterPro" id="IPR004000">
    <property type="entry name" value="Actin"/>
</dbReference>
<dbReference type="VEuPathDB" id="TrichDB:TVAGG3_0379740"/>
<organism evidence="2 3">
    <name type="scientific">Trichomonas vaginalis (strain ATCC PRA-98 / G3)</name>
    <dbReference type="NCBI Taxonomy" id="412133"/>
    <lineage>
        <taxon>Eukaryota</taxon>
        <taxon>Metamonada</taxon>
        <taxon>Parabasalia</taxon>
        <taxon>Trichomonadida</taxon>
        <taxon>Trichomonadidae</taxon>
        <taxon>Trichomonas</taxon>
    </lineage>
</organism>
<accession>A2ECQ8</accession>
<dbReference type="FunFam" id="3.30.420.40:FF:000050">
    <property type="entry name" value="Actin, alpha skeletal muscle"/>
    <property type="match status" value="1"/>
</dbReference>
<comment type="similarity">
    <text evidence="1">Belongs to the actin family.</text>
</comment>
<evidence type="ECO:0000313" key="2">
    <source>
        <dbReference type="EMBL" id="EAY09554.1"/>
    </source>
</evidence>
<dbReference type="VEuPathDB" id="TrichDB:TVAG_276270"/>
<dbReference type="InParanoid" id="A2ECQ8"/>
<name>A2ECQ8_TRIV3</name>
<dbReference type="AlphaFoldDB" id="A2ECQ8"/>
<dbReference type="InterPro" id="IPR043129">
    <property type="entry name" value="ATPase_NBD"/>
</dbReference>
<dbReference type="Gene3D" id="3.90.640.10">
    <property type="entry name" value="Actin, Chain A, domain 4"/>
    <property type="match status" value="1"/>
</dbReference>
<dbReference type="KEGG" id="tva:4767477"/>
<proteinExistence type="inferred from homology"/>
<protein>
    <submittedName>
        <fullName evidence="2">Actin family protein</fullName>
    </submittedName>
</protein>
<dbReference type="PANTHER" id="PTHR11937">
    <property type="entry name" value="ACTIN"/>
    <property type="match status" value="1"/>
</dbReference>
<evidence type="ECO:0000256" key="1">
    <source>
        <dbReference type="RuleBase" id="RU000487"/>
    </source>
</evidence>
<dbReference type="Gene3D" id="3.30.420.40">
    <property type="match status" value="2"/>
</dbReference>
<dbReference type="SMART" id="SM00268">
    <property type="entry name" value="ACTIN"/>
    <property type="match status" value="1"/>
</dbReference>